<proteinExistence type="predicted"/>
<dbReference type="EMBL" id="CABVIC010000001">
    <property type="protein sequence ID" value="VVO75725.1"/>
    <property type="molecule type" value="Genomic_DNA"/>
</dbReference>
<evidence type="ECO:0000313" key="4">
    <source>
        <dbReference type="Proteomes" id="UP000326067"/>
    </source>
</evidence>
<evidence type="ECO:0008006" key="5">
    <source>
        <dbReference type="Google" id="ProtNLM"/>
    </source>
</evidence>
<evidence type="ECO:0000313" key="3">
    <source>
        <dbReference type="EMBL" id="VVO75725.1"/>
    </source>
</evidence>
<evidence type="ECO:0000256" key="2">
    <source>
        <dbReference type="SAM" id="SignalP"/>
    </source>
</evidence>
<keyword evidence="2" id="KW-0732">Signal</keyword>
<feature type="chain" id="PRO_5022667457" description="Lipoprotein" evidence="2">
    <location>
        <begin position="18"/>
        <end position="48"/>
    </location>
</feature>
<protein>
    <recommendedName>
        <fullName evidence="5">Lipoprotein</fullName>
    </recommendedName>
</protein>
<feature type="region of interest" description="Disordered" evidence="1">
    <location>
        <begin position="26"/>
        <end position="48"/>
    </location>
</feature>
<dbReference type="PROSITE" id="PS51257">
    <property type="entry name" value="PROKAR_LIPOPROTEIN"/>
    <property type="match status" value="1"/>
</dbReference>
<gene>
    <name evidence="3" type="ORF">PS847_01547</name>
</gene>
<organism evidence="3 4">
    <name type="scientific">Pseudomonas fluorescens</name>
    <dbReference type="NCBI Taxonomy" id="294"/>
    <lineage>
        <taxon>Bacteria</taxon>
        <taxon>Pseudomonadati</taxon>
        <taxon>Pseudomonadota</taxon>
        <taxon>Gammaproteobacteria</taxon>
        <taxon>Pseudomonadales</taxon>
        <taxon>Pseudomonadaceae</taxon>
        <taxon>Pseudomonas</taxon>
    </lineage>
</organism>
<reference evidence="3 4" key="1">
    <citation type="submission" date="2019-09" db="EMBL/GenBank/DDBJ databases">
        <authorList>
            <person name="Chandra G."/>
            <person name="Truman W A."/>
        </authorList>
    </citation>
    <scope>NUCLEOTIDE SEQUENCE [LARGE SCALE GENOMIC DNA]</scope>
    <source>
        <strain evidence="3">PS847</strain>
    </source>
</reference>
<dbReference type="Proteomes" id="UP000326067">
    <property type="component" value="Unassembled WGS sequence"/>
</dbReference>
<feature type="signal peptide" evidence="2">
    <location>
        <begin position="1"/>
        <end position="17"/>
    </location>
</feature>
<evidence type="ECO:0000256" key="1">
    <source>
        <dbReference type="SAM" id="MobiDB-lite"/>
    </source>
</evidence>
<dbReference type="RefSeq" id="WP_177434183.1">
    <property type="nucleotide sequence ID" value="NZ_CABVIC010000001.1"/>
</dbReference>
<accession>A0A5E7IH48</accession>
<dbReference type="AlphaFoldDB" id="A0A5E7IH48"/>
<name>A0A5E7IH48_PSEFL</name>
<dbReference type="GeneID" id="75193189"/>
<sequence length="48" mass="5259" precursor="true">MKKICVCLGFCSMFLLSGCFDSNDAPNKDGDKSKPSVQMQTEKPEDGK</sequence>